<proteinExistence type="inferred from homology"/>
<evidence type="ECO:0000256" key="7">
    <source>
        <dbReference type="ARBA" id="ARBA00023136"/>
    </source>
</evidence>
<dbReference type="InterPro" id="IPR011701">
    <property type="entry name" value="MFS"/>
</dbReference>
<dbReference type="Gene3D" id="1.20.1720.10">
    <property type="entry name" value="Multidrug resistance protein D"/>
    <property type="match status" value="1"/>
</dbReference>
<feature type="transmembrane region" description="Helical" evidence="8">
    <location>
        <begin position="12"/>
        <end position="32"/>
    </location>
</feature>
<dbReference type="EMBL" id="QRDY01000002">
    <property type="protein sequence ID" value="RED64923.1"/>
    <property type="molecule type" value="Genomic_DNA"/>
</dbReference>
<feature type="transmembrane region" description="Helical" evidence="8">
    <location>
        <begin position="199"/>
        <end position="219"/>
    </location>
</feature>
<evidence type="ECO:0000256" key="8">
    <source>
        <dbReference type="SAM" id="Phobius"/>
    </source>
</evidence>
<evidence type="ECO:0000256" key="1">
    <source>
        <dbReference type="ARBA" id="ARBA00004651"/>
    </source>
</evidence>
<dbReference type="GO" id="GO:0005886">
    <property type="term" value="C:plasma membrane"/>
    <property type="evidence" value="ECO:0007669"/>
    <property type="project" value="UniProtKB-SubCell"/>
</dbReference>
<dbReference type="PANTHER" id="PTHR42718:SF9">
    <property type="entry name" value="MAJOR FACILITATOR SUPERFAMILY MULTIDRUG TRANSPORTER MFSC"/>
    <property type="match status" value="1"/>
</dbReference>
<feature type="transmembrane region" description="Helical" evidence="8">
    <location>
        <begin position="231"/>
        <end position="250"/>
    </location>
</feature>
<feature type="transmembrane region" description="Helical" evidence="8">
    <location>
        <begin position="332"/>
        <end position="353"/>
    </location>
</feature>
<evidence type="ECO:0000256" key="5">
    <source>
        <dbReference type="ARBA" id="ARBA00022692"/>
    </source>
</evidence>
<sequence length="485" mass="53729">MSNTSNQQVRFWPIMVAIFIGSFLCVLASSTINLALEILTDHFNTTLSSVQWTLTGFMLAMGTTAPIAGYMGERFSYRRLYLFSLIGFTAASALCAAAWNEDSLIIFRVLQGAFSGLIIPATMSIIYQVIPRERQAMAISFWGLSAMLAPAFGPTISGWILQNFDWQWLFLMNIPIGLLAIFFVFRYIPYYRLNIPKSFDGLGFITVVFSSSSLLLALGQGHNWGWGSWKIIGLLIFGSLMLLLFVWWELRVKSPLLNLRVFKNTRFTLNVIIANIITISLYSGTLLTPIFLQRIQNVSAMDTGLILLPASLVMALAMPFVGKLYGIIGPRWLMSLGISLLTLGTLTLSWLSVDVSHAYIVWWMIVRNLGIALVVMPSSNASMEQIPPELSGHASSISNWTRNVFGSFAIAIFTTMLASRSISHAKDMVAGGSTDQLHIEMMSFTMSVNDVYVVATIIAVVALPLSLMVRKIKHPKAAKEELKSA</sequence>
<keyword evidence="3" id="KW-0813">Transport</keyword>
<keyword evidence="4" id="KW-1003">Cell membrane</keyword>
<dbReference type="InterPro" id="IPR004638">
    <property type="entry name" value="EmrB-like"/>
</dbReference>
<evidence type="ECO:0000256" key="3">
    <source>
        <dbReference type="ARBA" id="ARBA00022448"/>
    </source>
</evidence>
<dbReference type="OrthoDB" id="9816041at2"/>
<evidence type="ECO:0000313" key="11">
    <source>
        <dbReference type="Proteomes" id="UP000256869"/>
    </source>
</evidence>
<evidence type="ECO:0000313" key="10">
    <source>
        <dbReference type="EMBL" id="RED64923.1"/>
    </source>
</evidence>
<keyword evidence="11" id="KW-1185">Reference proteome</keyword>
<dbReference type="InterPro" id="IPR020846">
    <property type="entry name" value="MFS_dom"/>
</dbReference>
<comment type="subcellular location">
    <subcellularLocation>
        <location evidence="1">Cell membrane</location>
        <topology evidence="1">Multi-pass membrane protein</topology>
    </subcellularLocation>
</comment>
<feature type="transmembrane region" description="Helical" evidence="8">
    <location>
        <begin position="80"/>
        <end position="99"/>
    </location>
</feature>
<feature type="transmembrane region" description="Helical" evidence="8">
    <location>
        <begin position="359"/>
        <end position="379"/>
    </location>
</feature>
<gene>
    <name evidence="10" type="ORF">DFP95_102345</name>
</gene>
<keyword evidence="7 8" id="KW-0472">Membrane</keyword>
<reference evidence="10 11" key="1">
    <citation type="submission" date="2018-07" db="EMBL/GenBank/DDBJ databases">
        <title>Genomic Encyclopedia of Type Strains, Phase III (KMG-III): the genomes of soil and plant-associated and newly described type strains.</title>
        <authorList>
            <person name="Whitman W."/>
        </authorList>
    </citation>
    <scope>NUCLEOTIDE SEQUENCE [LARGE SCALE GENOMIC DNA]</scope>
    <source>
        <strain evidence="10 11">CECT 8236</strain>
    </source>
</reference>
<evidence type="ECO:0000256" key="6">
    <source>
        <dbReference type="ARBA" id="ARBA00022989"/>
    </source>
</evidence>
<feature type="transmembrane region" description="Helical" evidence="8">
    <location>
        <begin position="304"/>
        <end position="325"/>
    </location>
</feature>
<feature type="transmembrane region" description="Helical" evidence="8">
    <location>
        <begin position="105"/>
        <end position="127"/>
    </location>
</feature>
<dbReference type="SUPFAM" id="SSF103473">
    <property type="entry name" value="MFS general substrate transporter"/>
    <property type="match status" value="1"/>
</dbReference>
<evidence type="ECO:0000256" key="2">
    <source>
        <dbReference type="ARBA" id="ARBA00008537"/>
    </source>
</evidence>
<keyword evidence="6 8" id="KW-1133">Transmembrane helix</keyword>
<keyword evidence="5 8" id="KW-0812">Transmembrane</keyword>
<dbReference type="AlphaFoldDB" id="A0A3D9IT06"/>
<evidence type="ECO:0000259" key="9">
    <source>
        <dbReference type="PROSITE" id="PS50850"/>
    </source>
</evidence>
<protein>
    <submittedName>
        <fullName evidence="10">EmrB/QacA subfamily drug resistance transporter</fullName>
    </submittedName>
</protein>
<dbReference type="RefSeq" id="WP_115991668.1">
    <property type="nucleotide sequence ID" value="NZ_QRDY01000002.1"/>
</dbReference>
<feature type="transmembrane region" description="Helical" evidence="8">
    <location>
        <begin position="139"/>
        <end position="160"/>
    </location>
</feature>
<accession>A0A3D9IT06</accession>
<comment type="caution">
    <text evidence="10">The sequence shown here is derived from an EMBL/GenBank/DDBJ whole genome shotgun (WGS) entry which is preliminary data.</text>
</comment>
<dbReference type="Pfam" id="PF07690">
    <property type="entry name" value="MFS_1"/>
    <property type="match status" value="1"/>
</dbReference>
<organism evidence="10 11">
    <name type="scientific">Cohnella lupini</name>
    <dbReference type="NCBI Taxonomy" id="1294267"/>
    <lineage>
        <taxon>Bacteria</taxon>
        <taxon>Bacillati</taxon>
        <taxon>Bacillota</taxon>
        <taxon>Bacilli</taxon>
        <taxon>Bacillales</taxon>
        <taxon>Paenibacillaceae</taxon>
        <taxon>Cohnella</taxon>
    </lineage>
</organism>
<feature type="domain" description="Major facilitator superfamily (MFS) profile" evidence="9">
    <location>
        <begin position="14"/>
        <end position="474"/>
    </location>
</feature>
<dbReference type="PANTHER" id="PTHR42718">
    <property type="entry name" value="MAJOR FACILITATOR SUPERFAMILY MULTIDRUG TRANSPORTER MFSC"/>
    <property type="match status" value="1"/>
</dbReference>
<feature type="transmembrane region" description="Helical" evidence="8">
    <location>
        <begin position="400"/>
        <end position="418"/>
    </location>
</feature>
<name>A0A3D9IT06_9BACL</name>
<dbReference type="Proteomes" id="UP000256869">
    <property type="component" value="Unassembled WGS sequence"/>
</dbReference>
<feature type="transmembrane region" description="Helical" evidence="8">
    <location>
        <begin position="166"/>
        <end position="187"/>
    </location>
</feature>
<feature type="transmembrane region" description="Helical" evidence="8">
    <location>
        <begin position="451"/>
        <end position="469"/>
    </location>
</feature>
<evidence type="ECO:0000256" key="4">
    <source>
        <dbReference type="ARBA" id="ARBA00022475"/>
    </source>
</evidence>
<dbReference type="Gene3D" id="1.20.1250.20">
    <property type="entry name" value="MFS general substrate transporter like domains"/>
    <property type="match status" value="1"/>
</dbReference>
<feature type="transmembrane region" description="Helical" evidence="8">
    <location>
        <begin position="271"/>
        <end position="292"/>
    </location>
</feature>
<dbReference type="GO" id="GO:0022857">
    <property type="term" value="F:transmembrane transporter activity"/>
    <property type="evidence" value="ECO:0007669"/>
    <property type="project" value="InterPro"/>
</dbReference>
<dbReference type="NCBIfam" id="TIGR00711">
    <property type="entry name" value="efflux_EmrB"/>
    <property type="match status" value="1"/>
</dbReference>
<feature type="transmembrane region" description="Helical" evidence="8">
    <location>
        <begin position="52"/>
        <end position="71"/>
    </location>
</feature>
<comment type="similarity">
    <text evidence="2">Belongs to the major facilitator superfamily. EmrB family.</text>
</comment>
<dbReference type="PROSITE" id="PS50850">
    <property type="entry name" value="MFS"/>
    <property type="match status" value="1"/>
</dbReference>
<dbReference type="InterPro" id="IPR036259">
    <property type="entry name" value="MFS_trans_sf"/>
</dbReference>